<sequence length="267" mass="30281">MDTHQTTIQEQLALLKKTLPLIDKTMANENPAQFKFIHSQLDTAINRHRATQSEVSAAEGDIEAQKRLMQLECQFHNAICMERWKTIRPGTVRHFGELFRITNELVFRPPVEDWFTQTDGKCLGLPMLSQPQNPVLRIWALQVPSKPPLNLATVKALNKSLGDTLTTTFKALQRSSGHLDAGNALKSFELTRKVFRDLKRELKKESEGSNSTEDLRDTPFVHLAEELRPIVHFGSLVSMVPVRDFERICSIGDELAGIAKKYEGFCQ</sequence>
<dbReference type="EMBL" id="ML119808">
    <property type="protein sequence ID" value="RPA73863.1"/>
    <property type="molecule type" value="Genomic_DNA"/>
</dbReference>
<dbReference type="Proteomes" id="UP000275078">
    <property type="component" value="Unassembled WGS sequence"/>
</dbReference>
<reference evidence="1 2" key="1">
    <citation type="journal article" date="2018" name="Nat. Ecol. Evol.">
        <title>Pezizomycetes genomes reveal the molecular basis of ectomycorrhizal truffle lifestyle.</title>
        <authorList>
            <person name="Murat C."/>
            <person name="Payen T."/>
            <person name="Noel B."/>
            <person name="Kuo A."/>
            <person name="Morin E."/>
            <person name="Chen J."/>
            <person name="Kohler A."/>
            <person name="Krizsan K."/>
            <person name="Balestrini R."/>
            <person name="Da Silva C."/>
            <person name="Montanini B."/>
            <person name="Hainaut M."/>
            <person name="Levati E."/>
            <person name="Barry K.W."/>
            <person name="Belfiori B."/>
            <person name="Cichocki N."/>
            <person name="Clum A."/>
            <person name="Dockter R.B."/>
            <person name="Fauchery L."/>
            <person name="Guy J."/>
            <person name="Iotti M."/>
            <person name="Le Tacon F."/>
            <person name="Lindquist E.A."/>
            <person name="Lipzen A."/>
            <person name="Malagnac F."/>
            <person name="Mello A."/>
            <person name="Molinier V."/>
            <person name="Miyauchi S."/>
            <person name="Poulain J."/>
            <person name="Riccioni C."/>
            <person name="Rubini A."/>
            <person name="Sitrit Y."/>
            <person name="Splivallo R."/>
            <person name="Traeger S."/>
            <person name="Wang M."/>
            <person name="Zifcakova L."/>
            <person name="Wipf D."/>
            <person name="Zambonelli A."/>
            <person name="Paolocci F."/>
            <person name="Nowrousian M."/>
            <person name="Ottonello S."/>
            <person name="Baldrian P."/>
            <person name="Spatafora J.W."/>
            <person name="Henrissat B."/>
            <person name="Nagy L.G."/>
            <person name="Aury J.M."/>
            <person name="Wincker P."/>
            <person name="Grigoriev I.V."/>
            <person name="Bonfante P."/>
            <person name="Martin F.M."/>
        </authorList>
    </citation>
    <scope>NUCLEOTIDE SEQUENCE [LARGE SCALE GENOMIC DNA]</scope>
    <source>
        <strain evidence="1 2">RN42</strain>
    </source>
</reference>
<keyword evidence="2" id="KW-1185">Reference proteome</keyword>
<dbReference type="AlphaFoldDB" id="A0A3N4HIW0"/>
<evidence type="ECO:0000313" key="1">
    <source>
        <dbReference type="EMBL" id="RPA73863.1"/>
    </source>
</evidence>
<proteinExistence type="predicted"/>
<gene>
    <name evidence="1" type="ORF">BJ508DRAFT_313378</name>
</gene>
<accession>A0A3N4HIW0</accession>
<organism evidence="1 2">
    <name type="scientific">Ascobolus immersus RN42</name>
    <dbReference type="NCBI Taxonomy" id="1160509"/>
    <lineage>
        <taxon>Eukaryota</taxon>
        <taxon>Fungi</taxon>
        <taxon>Dikarya</taxon>
        <taxon>Ascomycota</taxon>
        <taxon>Pezizomycotina</taxon>
        <taxon>Pezizomycetes</taxon>
        <taxon>Pezizales</taxon>
        <taxon>Ascobolaceae</taxon>
        <taxon>Ascobolus</taxon>
    </lineage>
</organism>
<evidence type="ECO:0000313" key="2">
    <source>
        <dbReference type="Proteomes" id="UP000275078"/>
    </source>
</evidence>
<name>A0A3N4HIW0_ASCIM</name>
<protein>
    <submittedName>
        <fullName evidence="1">Uncharacterized protein</fullName>
    </submittedName>
</protein>